<evidence type="ECO:0000259" key="1">
    <source>
        <dbReference type="PROSITE" id="PS51471"/>
    </source>
</evidence>
<dbReference type="InterPro" id="IPR027450">
    <property type="entry name" value="AlkB-like"/>
</dbReference>
<name>A0A6C0LIV9_9ZZZZ</name>
<reference evidence="2" key="1">
    <citation type="journal article" date="2020" name="Nature">
        <title>Giant virus diversity and host interactions through global metagenomics.</title>
        <authorList>
            <person name="Schulz F."/>
            <person name="Roux S."/>
            <person name="Paez-Espino D."/>
            <person name="Jungbluth S."/>
            <person name="Walsh D.A."/>
            <person name="Denef V.J."/>
            <person name="McMahon K.D."/>
            <person name="Konstantinidis K.T."/>
            <person name="Eloe-Fadrosh E.A."/>
            <person name="Kyrpides N.C."/>
            <person name="Woyke T."/>
        </authorList>
    </citation>
    <scope>NUCLEOTIDE SEQUENCE</scope>
    <source>
        <strain evidence="2">GVMAG-M-3300027833-19</strain>
    </source>
</reference>
<feature type="domain" description="Fe2OG dioxygenase" evidence="1">
    <location>
        <begin position="73"/>
        <end position="172"/>
    </location>
</feature>
<dbReference type="GO" id="GO:0006631">
    <property type="term" value="P:fatty acid metabolic process"/>
    <property type="evidence" value="ECO:0007669"/>
    <property type="project" value="TreeGrafter"/>
</dbReference>
<dbReference type="GO" id="GO:0005759">
    <property type="term" value="C:mitochondrial matrix"/>
    <property type="evidence" value="ECO:0007669"/>
    <property type="project" value="TreeGrafter"/>
</dbReference>
<dbReference type="PROSITE" id="PS51471">
    <property type="entry name" value="FE2OG_OXY"/>
    <property type="match status" value="1"/>
</dbReference>
<sequence>MKGLTLIENFVTEEDEDFLLKKIYEQKWNTDLSRKTQHYGFKYGYGRQATSSIEPTIPIPDWLQGIRDEVHPEANQAIINHYLPGQGIASHIDNFKFGEKVVSVSLKSGICMDIENEDSTESLYLKPRSCLILEDEARWKFKHGITKRRSDIVDGKSIKRGERISITFRSYNI</sequence>
<dbReference type="Gene3D" id="2.60.120.590">
    <property type="entry name" value="Alpha-ketoglutarate-dependent dioxygenase AlkB-like"/>
    <property type="match status" value="1"/>
</dbReference>
<dbReference type="AlphaFoldDB" id="A0A6C0LIV9"/>
<dbReference type="Pfam" id="PF13532">
    <property type="entry name" value="2OG-FeII_Oxy_2"/>
    <property type="match status" value="1"/>
</dbReference>
<dbReference type="PANTHER" id="PTHR21052">
    <property type="entry name" value="SPERMATOGENESIS ASSOCIATED 11-RELATED"/>
    <property type="match status" value="1"/>
</dbReference>
<protein>
    <recommendedName>
        <fullName evidence="1">Fe2OG dioxygenase domain-containing protein</fullName>
    </recommendedName>
</protein>
<evidence type="ECO:0000313" key="2">
    <source>
        <dbReference type="EMBL" id="QHU30473.1"/>
    </source>
</evidence>
<organism evidence="2">
    <name type="scientific">viral metagenome</name>
    <dbReference type="NCBI Taxonomy" id="1070528"/>
    <lineage>
        <taxon>unclassified sequences</taxon>
        <taxon>metagenomes</taxon>
        <taxon>organismal metagenomes</taxon>
    </lineage>
</organism>
<dbReference type="GO" id="GO:0006974">
    <property type="term" value="P:DNA damage response"/>
    <property type="evidence" value="ECO:0007669"/>
    <property type="project" value="InterPro"/>
</dbReference>
<dbReference type="PANTHER" id="PTHR21052:SF0">
    <property type="entry name" value="ALPHA-KETOGLUTARATE-DEPENDENT DIOXYGENASE ALKB HOMOLOG 7, MITOCHONDRIAL"/>
    <property type="match status" value="1"/>
</dbReference>
<dbReference type="SUPFAM" id="SSF51197">
    <property type="entry name" value="Clavaminate synthase-like"/>
    <property type="match status" value="1"/>
</dbReference>
<accession>A0A6C0LIV9</accession>
<dbReference type="InterPro" id="IPR032870">
    <property type="entry name" value="ALKBH7-like"/>
</dbReference>
<dbReference type="InterPro" id="IPR037151">
    <property type="entry name" value="AlkB-like_sf"/>
</dbReference>
<dbReference type="InterPro" id="IPR005123">
    <property type="entry name" value="Oxoglu/Fe-dep_dioxygenase_dom"/>
</dbReference>
<dbReference type="EMBL" id="MN740509">
    <property type="protein sequence ID" value="QHU30473.1"/>
    <property type="molecule type" value="Genomic_DNA"/>
</dbReference>
<proteinExistence type="predicted"/>